<name>A0ACC0N6Q6_RHOML</name>
<dbReference type="Proteomes" id="UP001062846">
    <property type="component" value="Chromosome 7"/>
</dbReference>
<accession>A0ACC0N6Q6</accession>
<sequence length="92" mass="10482">MELKTPRGSGTNEYIQDNKFFARPKSGGGKVVVDNNKGDVVFKKPNKEILKHDRKRQIELAMLEDKLVDHGYTETEISDKLAEARRNHLEAS</sequence>
<organism evidence="1 2">
    <name type="scientific">Rhododendron molle</name>
    <name type="common">Chinese azalea</name>
    <name type="synonym">Azalea mollis</name>
    <dbReference type="NCBI Taxonomy" id="49168"/>
    <lineage>
        <taxon>Eukaryota</taxon>
        <taxon>Viridiplantae</taxon>
        <taxon>Streptophyta</taxon>
        <taxon>Embryophyta</taxon>
        <taxon>Tracheophyta</taxon>
        <taxon>Spermatophyta</taxon>
        <taxon>Magnoliopsida</taxon>
        <taxon>eudicotyledons</taxon>
        <taxon>Gunneridae</taxon>
        <taxon>Pentapetalae</taxon>
        <taxon>asterids</taxon>
        <taxon>Ericales</taxon>
        <taxon>Ericaceae</taxon>
        <taxon>Ericoideae</taxon>
        <taxon>Rhodoreae</taxon>
        <taxon>Rhododendron</taxon>
    </lineage>
</organism>
<keyword evidence="2" id="KW-1185">Reference proteome</keyword>
<dbReference type="EMBL" id="CM046394">
    <property type="protein sequence ID" value="KAI8548865.1"/>
    <property type="molecule type" value="Genomic_DNA"/>
</dbReference>
<reference evidence="1" key="1">
    <citation type="submission" date="2022-02" db="EMBL/GenBank/DDBJ databases">
        <title>Plant Genome Project.</title>
        <authorList>
            <person name="Zhang R.-G."/>
        </authorList>
    </citation>
    <scope>NUCLEOTIDE SEQUENCE</scope>
    <source>
        <strain evidence="1">AT1</strain>
    </source>
</reference>
<evidence type="ECO:0000313" key="2">
    <source>
        <dbReference type="Proteomes" id="UP001062846"/>
    </source>
</evidence>
<proteinExistence type="predicted"/>
<gene>
    <name evidence="1" type="ORF">RHMOL_Rhmol07G0307400</name>
</gene>
<comment type="caution">
    <text evidence="1">The sequence shown here is derived from an EMBL/GenBank/DDBJ whole genome shotgun (WGS) entry which is preliminary data.</text>
</comment>
<evidence type="ECO:0000313" key="1">
    <source>
        <dbReference type="EMBL" id="KAI8548865.1"/>
    </source>
</evidence>
<protein>
    <submittedName>
        <fullName evidence="1">Uncharacterized protein</fullName>
    </submittedName>
</protein>